<evidence type="ECO:0000313" key="1">
    <source>
        <dbReference type="EMBL" id="SNX44770.1"/>
    </source>
</evidence>
<proteinExistence type="predicted"/>
<dbReference type="AlphaFoldDB" id="A0A240EA31"/>
<protein>
    <recommendedName>
        <fullName evidence="3">Acetyltransferase</fullName>
    </recommendedName>
</protein>
<organism evidence="1 2">
    <name type="scientific">Acinetobacter puyangensis</name>
    <dbReference type="NCBI Taxonomy" id="1096779"/>
    <lineage>
        <taxon>Bacteria</taxon>
        <taxon>Pseudomonadati</taxon>
        <taxon>Pseudomonadota</taxon>
        <taxon>Gammaproteobacteria</taxon>
        <taxon>Moraxellales</taxon>
        <taxon>Moraxellaceae</taxon>
        <taxon>Acinetobacter</taxon>
    </lineage>
</organism>
<sequence>MMLITQARLSDSEELLALQKLAYQSEAELNNDDNIPPLTQTLT</sequence>
<gene>
    <name evidence="1" type="ORF">SAMN05421731_104128</name>
</gene>
<dbReference type="RefSeq" id="WP_345160280.1">
    <property type="nucleotide sequence ID" value="NZ_BAABHT010000009.1"/>
</dbReference>
<dbReference type="Proteomes" id="UP000219042">
    <property type="component" value="Unassembled WGS sequence"/>
</dbReference>
<accession>A0A240EA31</accession>
<evidence type="ECO:0000313" key="2">
    <source>
        <dbReference type="Proteomes" id="UP000219042"/>
    </source>
</evidence>
<name>A0A240EA31_9GAMM</name>
<dbReference type="EMBL" id="OANT01000004">
    <property type="protein sequence ID" value="SNX44770.1"/>
    <property type="molecule type" value="Genomic_DNA"/>
</dbReference>
<reference evidence="2" key="1">
    <citation type="submission" date="2016-09" db="EMBL/GenBank/DDBJ databases">
        <authorList>
            <person name="Varghese N."/>
            <person name="Submissions S."/>
        </authorList>
    </citation>
    <scope>NUCLEOTIDE SEQUENCE [LARGE SCALE GENOMIC DNA]</scope>
    <source>
        <strain evidence="2">ANC 4466</strain>
    </source>
</reference>
<evidence type="ECO:0008006" key="3">
    <source>
        <dbReference type="Google" id="ProtNLM"/>
    </source>
</evidence>
<keyword evidence="2" id="KW-1185">Reference proteome</keyword>